<sequence>KALDKNSKITLDNLTLVLREEVLSNIYSKKKDNKDHKDDEPPEDQMIFGNTSFKSYDELFE</sequence>
<feature type="compositionally biased region" description="Basic and acidic residues" evidence="1">
    <location>
        <begin position="29"/>
        <end position="39"/>
    </location>
</feature>
<accession>A0A9N9GGC4</accession>
<evidence type="ECO:0000313" key="2">
    <source>
        <dbReference type="EMBL" id="CAG8600480.1"/>
    </source>
</evidence>
<dbReference type="Proteomes" id="UP000789570">
    <property type="component" value="Unassembled WGS sequence"/>
</dbReference>
<dbReference type="EMBL" id="CAJVPQ010002530">
    <property type="protein sequence ID" value="CAG8600480.1"/>
    <property type="molecule type" value="Genomic_DNA"/>
</dbReference>
<dbReference type="AlphaFoldDB" id="A0A9N9GGC4"/>
<proteinExistence type="predicted"/>
<evidence type="ECO:0000256" key="1">
    <source>
        <dbReference type="SAM" id="MobiDB-lite"/>
    </source>
</evidence>
<feature type="non-terminal residue" evidence="2">
    <location>
        <position position="1"/>
    </location>
</feature>
<keyword evidence="3" id="KW-1185">Reference proteome</keyword>
<protein>
    <submittedName>
        <fullName evidence="2">4713_t:CDS:1</fullName>
    </submittedName>
</protein>
<feature type="region of interest" description="Disordered" evidence="1">
    <location>
        <begin position="28"/>
        <end position="51"/>
    </location>
</feature>
<evidence type="ECO:0000313" key="3">
    <source>
        <dbReference type="Proteomes" id="UP000789570"/>
    </source>
</evidence>
<comment type="caution">
    <text evidence="2">The sequence shown here is derived from an EMBL/GenBank/DDBJ whole genome shotgun (WGS) entry which is preliminary data.</text>
</comment>
<reference evidence="2" key="1">
    <citation type="submission" date="2021-06" db="EMBL/GenBank/DDBJ databases">
        <authorList>
            <person name="Kallberg Y."/>
            <person name="Tangrot J."/>
            <person name="Rosling A."/>
        </authorList>
    </citation>
    <scope>NUCLEOTIDE SEQUENCE</scope>
    <source>
        <strain evidence="2">UK204</strain>
    </source>
</reference>
<name>A0A9N9GGC4_9GLOM</name>
<gene>
    <name evidence="2" type="ORF">FCALED_LOCUS8566</name>
</gene>
<organism evidence="2 3">
    <name type="scientific">Funneliformis caledonium</name>
    <dbReference type="NCBI Taxonomy" id="1117310"/>
    <lineage>
        <taxon>Eukaryota</taxon>
        <taxon>Fungi</taxon>
        <taxon>Fungi incertae sedis</taxon>
        <taxon>Mucoromycota</taxon>
        <taxon>Glomeromycotina</taxon>
        <taxon>Glomeromycetes</taxon>
        <taxon>Glomerales</taxon>
        <taxon>Glomeraceae</taxon>
        <taxon>Funneliformis</taxon>
    </lineage>
</organism>